<dbReference type="InterPro" id="IPR051270">
    <property type="entry name" value="Tyrosine-tRNA_ligase_regulator"/>
</dbReference>
<accession>A0A328DXX5</accession>
<evidence type="ECO:0000256" key="3">
    <source>
        <dbReference type="PROSITE-ProRule" id="PRU00209"/>
    </source>
</evidence>
<name>A0A328DXX5_9ASTE</name>
<dbReference type="GO" id="GO:0000049">
    <property type="term" value="F:tRNA binding"/>
    <property type="evidence" value="ECO:0007669"/>
    <property type="project" value="UniProtKB-UniRule"/>
</dbReference>
<dbReference type="SUPFAM" id="SSF50249">
    <property type="entry name" value="Nucleic acid-binding proteins"/>
    <property type="match status" value="1"/>
</dbReference>
<dbReference type="Gene3D" id="2.40.50.140">
    <property type="entry name" value="Nucleic acid-binding proteins"/>
    <property type="match status" value="1"/>
</dbReference>
<evidence type="ECO:0000313" key="7">
    <source>
        <dbReference type="Proteomes" id="UP000249390"/>
    </source>
</evidence>
<dbReference type="AlphaFoldDB" id="A0A328DXX5"/>
<comment type="caution">
    <text evidence="6">The sequence shown here is derived from an EMBL/GenBank/DDBJ whole genome shotgun (WGS) entry which is preliminary data.</text>
</comment>
<keyword evidence="1 3" id="KW-0820">tRNA-binding</keyword>
<dbReference type="PANTHER" id="PTHR11586">
    <property type="entry name" value="TRNA-AMINOACYLATION COFACTOR ARC1 FAMILY MEMBER"/>
    <property type="match status" value="1"/>
</dbReference>
<gene>
    <name evidence="6" type="ORF">DM860_014536</name>
</gene>
<feature type="domain" description="TRNA-binding" evidence="5">
    <location>
        <begin position="127"/>
        <end position="230"/>
    </location>
</feature>
<evidence type="ECO:0000256" key="4">
    <source>
        <dbReference type="SAM" id="MobiDB-lite"/>
    </source>
</evidence>
<dbReference type="EMBL" id="NQVE01000058">
    <property type="protein sequence ID" value="RAL50594.1"/>
    <property type="molecule type" value="Genomic_DNA"/>
</dbReference>
<dbReference type="PANTHER" id="PTHR11586:SF47">
    <property type="entry name" value="NUCLEIC ACID-BINDING, OB-FOLD-LIKE PROTEIN"/>
    <property type="match status" value="1"/>
</dbReference>
<dbReference type="Proteomes" id="UP000249390">
    <property type="component" value="Unassembled WGS sequence"/>
</dbReference>
<dbReference type="PROSITE" id="PS50886">
    <property type="entry name" value="TRBD"/>
    <property type="match status" value="1"/>
</dbReference>
<evidence type="ECO:0000256" key="2">
    <source>
        <dbReference type="ARBA" id="ARBA00022884"/>
    </source>
</evidence>
<keyword evidence="7" id="KW-1185">Reference proteome</keyword>
<reference evidence="6 7" key="1">
    <citation type="submission" date="2018-06" db="EMBL/GenBank/DDBJ databases">
        <title>The Genome of Cuscuta australis (Dodder) Provides Insight into the Evolution of Plant Parasitism.</title>
        <authorList>
            <person name="Liu H."/>
        </authorList>
    </citation>
    <scope>NUCLEOTIDE SEQUENCE [LARGE SCALE GENOMIC DNA]</scope>
    <source>
        <strain evidence="7">cv. Yunnan</strain>
        <tissue evidence="6">Vines</tissue>
    </source>
</reference>
<feature type="region of interest" description="Disordered" evidence="4">
    <location>
        <begin position="90"/>
        <end position="119"/>
    </location>
</feature>
<protein>
    <recommendedName>
        <fullName evidence="5">tRNA-binding domain-containing protein</fullName>
    </recommendedName>
</protein>
<sequence>MVGANTVLKGRSTFLLFSSRPLLSPIFNHLPYSITIKNASPCRRQQSLSHPSTSLQYCELSRRKMAAPLPLHGRGDGGLLSEFSCSATADSSSAKDDGNLDPDNPAGDSGSGDSSSRNQVTAELKDAANTLDIRVGKILRAWKHGEADSLYVEEVDMGEPEPRTICSGLVDYIPLQHLQDKYVIVLANLKPRNMRGVKSSGMLMAASCALHHNVELLMPPEGSVPGERVWFGSDDEKDTLPEAATPNQVQKKKIWELVQPHLRTNDSFVVMLGPHCMRAPKGVVVSSSLANANVS</sequence>
<proteinExistence type="predicted"/>
<dbReference type="FunFam" id="2.40.50.140:FF:000225">
    <property type="entry name" value="tyrosine--tRNA ligase, cytoplasmic"/>
    <property type="match status" value="1"/>
</dbReference>
<evidence type="ECO:0000259" key="5">
    <source>
        <dbReference type="PROSITE" id="PS50886"/>
    </source>
</evidence>
<evidence type="ECO:0000313" key="6">
    <source>
        <dbReference type="EMBL" id="RAL50594.1"/>
    </source>
</evidence>
<keyword evidence="2 3" id="KW-0694">RNA-binding</keyword>
<dbReference type="CDD" id="cd02799">
    <property type="entry name" value="tRNA_bind_EMAP-II_like"/>
    <property type="match status" value="1"/>
</dbReference>
<dbReference type="Pfam" id="PF01588">
    <property type="entry name" value="tRNA_bind"/>
    <property type="match status" value="1"/>
</dbReference>
<feature type="compositionally biased region" description="Low complexity" evidence="4">
    <location>
        <begin position="107"/>
        <end position="116"/>
    </location>
</feature>
<evidence type="ECO:0000256" key="1">
    <source>
        <dbReference type="ARBA" id="ARBA00022555"/>
    </source>
</evidence>
<dbReference type="InterPro" id="IPR002547">
    <property type="entry name" value="tRNA-bd_dom"/>
</dbReference>
<dbReference type="InterPro" id="IPR012340">
    <property type="entry name" value="NA-bd_OB-fold"/>
</dbReference>
<organism evidence="6 7">
    <name type="scientific">Cuscuta australis</name>
    <dbReference type="NCBI Taxonomy" id="267555"/>
    <lineage>
        <taxon>Eukaryota</taxon>
        <taxon>Viridiplantae</taxon>
        <taxon>Streptophyta</taxon>
        <taxon>Embryophyta</taxon>
        <taxon>Tracheophyta</taxon>
        <taxon>Spermatophyta</taxon>
        <taxon>Magnoliopsida</taxon>
        <taxon>eudicotyledons</taxon>
        <taxon>Gunneridae</taxon>
        <taxon>Pentapetalae</taxon>
        <taxon>asterids</taxon>
        <taxon>lamiids</taxon>
        <taxon>Solanales</taxon>
        <taxon>Convolvulaceae</taxon>
        <taxon>Cuscuteae</taxon>
        <taxon>Cuscuta</taxon>
        <taxon>Cuscuta subgen. Grammica</taxon>
        <taxon>Cuscuta sect. Cleistogrammica</taxon>
    </lineage>
</organism>